<proteinExistence type="predicted"/>
<protein>
    <submittedName>
        <fullName evidence="1">Uncharacterized protein</fullName>
    </submittedName>
</protein>
<dbReference type="STRING" id="5627.A0A1C7M8P9"/>
<gene>
    <name evidence="1" type="ORF">A0H81_07190</name>
</gene>
<organism evidence="1 2">
    <name type="scientific">Grifola frondosa</name>
    <name type="common">Maitake</name>
    <name type="synonym">Polyporus frondosus</name>
    <dbReference type="NCBI Taxonomy" id="5627"/>
    <lineage>
        <taxon>Eukaryota</taxon>
        <taxon>Fungi</taxon>
        <taxon>Dikarya</taxon>
        <taxon>Basidiomycota</taxon>
        <taxon>Agaricomycotina</taxon>
        <taxon>Agaricomycetes</taxon>
        <taxon>Polyporales</taxon>
        <taxon>Grifolaceae</taxon>
        <taxon>Grifola</taxon>
    </lineage>
</organism>
<dbReference type="OrthoDB" id="264795at2759"/>
<dbReference type="Proteomes" id="UP000092993">
    <property type="component" value="Unassembled WGS sequence"/>
</dbReference>
<reference evidence="1 2" key="1">
    <citation type="submission" date="2016-03" db="EMBL/GenBank/DDBJ databases">
        <title>Whole genome sequencing of Grifola frondosa 9006-11.</title>
        <authorList>
            <person name="Min B."/>
            <person name="Park H."/>
            <person name="Kim J.-G."/>
            <person name="Cho H."/>
            <person name="Oh Y.-L."/>
            <person name="Kong W.-S."/>
            <person name="Choi I.-G."/>
        </authorList>
    </citation>
    <scope>NUCLEOTIDE SEQUENCE [LARGE SCALE GENOMIC DNA]</scope>
    <source>
        <strain evidence="1 2">9006-11</strain>
    </source>
</reference>
<sequence length="112" mass="13167">MQDIDDELERKYRILDDCSRLRDIVQCLPPDEKLHFVPCLVIVNWVEDDKNEKTRDFDEMLAKLLRDGIIKQILVFNIPPSATDLDGKFQQLLADCLWMSKIASRTLYRGKK</sequence>
<evidence type="ECO:0000313" key="2">
    <source>
        <dbReference type="Proteomes" id="UP000092993"/>
    </source>
</evidence>
<comment type="caution">
    <text evidence="1">The sequence shown here is derived from an EMBL/GenBank/DDBJ whole genome shotgun (WGS) entry which is preliminary data.</text>
</comment>
<keyword evidence="2" id="KW-1185">Reference proteome</keyword>
<accession>A0A1C7M8P9</accession>
<evidence type="ECO:0000313" key="1">
    <source>
        <dbReference type="EMBL" id="OBZ73300.1"/>
    </source>
</evidence>
<name>A0A1C7M8P9_GRIFR</name>
<dbReference type="AlphaFoldDB" id="A0A1C7M8P9"/>
<dbReference type="EMBL" id="LUGG01000007">
    <property type="protein sequence ID" value="OBZ73300.1"/>
    <property type="molecule type" value="Genomic_DNA"/>
</dbReference>